<dbReference type="GeneID" id="69642119"/>
<evidence type="ECO:0000313" key="4">
    <source>
        <dbReference type="Proteomes" id="UP000033725"/>
    </source>
</evidence>
<feature type="region of interest" description="Disordered" evidence="1">
    <location>
        <begin position="1"/>
        <end position="72"/>
    </location>
</feature>
<reference evidence="2 5" key="2">
    <citation type="submission" date="2018-08" db="EMBL/GenBank/DDBJ databases">
        <title>Microbacterium oxydans strain HG3.</title>
        <authorList>
            <person name="ORTET P."/>
        </authorList>
    </citation>
    <scope>NUCLEOTIDE SEQUENCE [LARGE SCALE GENOMIC DNA]</scope>
    <source>
        <strain evidence="2 5">HG3</strain>
    </source>
</reference>
<sequence>MTRKYAPRLIPASHHVTQSAERYREMQRPDPAPESTPAPAAWEQKPEPEVAPIPKYGRVPRGLQPPAPPQKSAVLGMFDQALQSTSDPQVKRRLRAAQREMSAQIAREIAELPPGADPSAYGY</sequence>
<reference evidence="3 4" key="1">
    <citation type="submission" date="2015-02" db="EMBL/GenBank/DDBJ databases">
        <title>Draft genome sequences of ten Microbacterium spp. with emphasis on heavy metal contaminated environments.</title>
        <authorList>
            <person name="Corretto E."/>
        </authorList>
    </citation>
    <scope>NUCLEOTIDE SEQUENCE [LARGE SCALE GENOMIC DNA]</scope>
    <source>
        <strain evidence="3 4">BEL163</strain>
    </source>
</reference>
<name>A0A0F0KUM5_9MICO</name>
<evidence type="ECO:0000256" key="1">
    <source>
        <dbReference type="SAM" id="MobiDB-lite"/>
    </source>
</evidence>
<protein>
    <submittedName>
        <fullName evidence="3">Uncharacterized protein</fullName>
    </submittedName>
</protein>
<dbReference type="EMBL" id="CP031422">
    <property type="protein sequence ID" value="AZS39961.1"/>
    <property type="molecule type" value="Genomic_DNA"/>
</dbReference>
<dbReference type="Proteomes" id="UP000033725">
    <property type="component" value="Unassembled WGS sequence"/>
</dbReference>
<organism evidence="3 4">
    <name type="scientific">Microbacterium oxydans</name>
    <dbReference type="NCBI Taxonomy" id="82380"/>
    <lineage>
        <taxon>Bacteria</taxon>
        <taxon>Bacillati</taxon>
        <taxon>Actinomycetota</taxon>
        <taxon>Actinomycetes</taxon>
        <taxon>Micrococcales</taxon>
        <taxon>Microbacteriaceae</taxon>
        <taxon>Microbacterium</taxon>
    </lineage>
</organism>
<accession>A0A0F0KUM5</accession>
<dbReference type="Proteomes" id="UP000274841">
    <property type="component" value="Chromosome"/>
</dbReference>
<proteinExistence type="predicted"/>
<dbReference type="EMBL" id="JYIV01000022">
    <property type="protein sequence ID" value="KJL23795.1"/>
    <property type="molecule type" value="Genomic_DNA"/>
</dbReference>
<dbReference type="RefSeq" id="WP_045263252.1">
    <property type="nucleotide sequence ID" value="NZ_BAAAKO010000002.1"/>
</dbReference>
<evidence type="ECO:0000313" key="3">
    <source>
        <dbReference type="EMBL" id="KJL23795.1"/>
    </source>
</evidence>
<evidence type="ECO:0000313" key="5">
    <source>
        <dbReference type="Proteomes" id="UP000274841"/>
    </source>
</evidence>
<dbReference type="PATRIC" id="fig|82380.10.peg.1338"/>
<evidence type="ECO:0000313" key="2">
    <source>
        <dbReference type="EMBL" id="AZS39961.1"/>
    </source>
</evidence>
<dbReference type="KEGG" id="moy:CVS54_01279"/>
<dbReference type="OrthoDB" id="9952854at2"/>
<dbReference type="AlphaFoldDB" id="A0A0F0KUM5"/>
<gene>
    <name evidence="2" type="ORF">CVS54_01279</name>
    <name evidence="3" type="ORF">RN51_01330</name>
</gene>